<feature type="transmembrane region" description="Helical" evidence="1">
    <location>
        <begin position="56"/>
        <end position="76"/>
    </location>
</feature>
<keyword evidence="3" id="KW-1185">Reference proteome</keyword>
<keyword evidence="1" id="KW-0812">Transmembrane</keyword>
<dbReference type="EMBL" id="LT981265">
    <property type="protein sequence ID" value="SPC33684.1"/>
    <property type="molecule type" value="Genomic_DNA"/>
</dbReference>
<protein>
    <submittedName>
        <fullName evidence="2">Uncharacterized protein</fullName>
    </submittedName>
</protein>
<dbReference type="RefSeq" id="WP_103287502.1">
    <property type="nucleotide sequence ID" value="NZ_LT981265.1"/>
</dbReference>
<keyword evidence="1" id="KW-0472">Membrane</keyword>
<organism evidence="2 3">
    <name type="scientific">Candidatus Nitrosocaldus cavascurensis</name>
    <dbReference type="NCBI Taxonomy" id="2058097"/>
    <lineage>
        <taxon>Archaea</taxon>
        <taxon>Nitrososphaerota</taxon>
        <taxon>Nitrososphaeria</taxon>
        <taxon>Candidatus Nitrosocaldales</taxon>
        <taxon>Candidatus Nitrosocaldaceae</taxon>
        <taxon>Candidatus Nitrosocaldus</taxon>
    </lineage>
</organism>
<feature type="transmembrane region" description="Helical" evidence="1">
    <location>
        <begin position="24"/>
        <end position="50"/>
    </location>
</feature>
<evidence type="ECO:0000256" key="1">
    <source>
        <dbReference type="SAM" id="Phobius"/>
    </source>
</evidence>
<evidence type="ECO:0000313" key="3">
    <source>
        <dbReference type="Proteomes" id="UP000236248"/>
    </source>
</evidence>
<sequence>MAKKEAPKDEIERMIGKRTEHMKGLYIIGAIMAWAATAFGVWVGFTYYAWAYPFSSGMYALSVLTVIIVFGFIFIWKVAMEKPAIP</sequence>
<gene>
    <name evidence="2" type="ORF">NCAV_0491</name>
</gene>
<proteinExistence type="predicted"/>
<dbReference type="AlphaFoldDB" id="A0A2K5APX5"/>
<reference evidence="3" key="1">
    <citation type="submission" date="2018-01" db="EMBL/GenBank/DDBJ databases">
        <authorList>
            <person name="Kerou L M."/>
        </authorList>
    </citation>
    <scope>NUCLEOTIDE SEQUENCE [LARGE SCALE GENOMIC DNA]</scope>
    <source>
        <strain evidence="3">SCU2</strain>
    </source>
</reference>
<accession>A0A2K5APX5</accession>
<dbReference type="KEGG" id="ncv:NCAV_0491"/>
<name>A0A2K5APX5_9ARCH</name>
<keyword evidence="1" id="KW-1133">Transmembrane helix</keyword>
<dbReference type="GeneID" id="41594583"/>
<evidence type="ECO:0000313" key="2">
    <source>
        <dbReference type="EMBL" id="SPC33684.1"/>
    </source>
</evidence>
<dbReference type="Proteomes" id="UP000236248">
    <property type="component" value="Chromosome NCAV"/>
</dbReference>